<dbReference type="PANTHER" id="PTHR42899:SF1">
    <property type="entry name" value="SPERMATOGENESIS-ASSOCIATED PROTEIN 20"/>
    <property type="match status" value="1"/>
</dbReference>
<sequence>MANRLAQSLSPYLLQHADNPVDWWEWGEDAFAEARRRDVPVFLSVGYAACHWCHVMAHESFEDDEVGRVLAEGFVAVKVDREERPDVDAVYMAATTALTGQGGWPMTCLLTPDGEPFFAGTYLPREHLLDLLANVTALWRDERDRVVASGAHIAARLREVTGPGERAALGPEVLDAAALRLRTQFDDARGGFGGAPKFPPSMVLEFLLRHHARTGSEDSLAMVRRTCEAMARGGMYDQLGGGFARYAVDADWVVPHFEKMLYDNALLLRVYAHLWRATGDPLARRVAEETADFLLRDLRTPAGAFASALDADTVVDGASREGLTYAWTPGQLVDVLGEPDGERAASLLSVTPAGTFEHGSSTLRLLEDPGDPVWWSDVRARLRAARDARPQPARDDKVVTAWNGLAVAALADAGVLLERPDLVEAATTAADHVLATHLVDGRLRRTSKDGVPSLAPAVLDDHGDLAEGLLALHQATGRARHLTEALAVLRDATERFVDGDGDVHDTAHDAPALFSRPAGRSDNAEPSGASALAGALLTAAALSGDTTLRTTAETALAACGAVAGSEPRFAGWALAVAEAAAAGPLQVAVVGSGPSAEALVRAARRSTSPGTVVVAGAPDTPGVPLLADRPFVDEGPAAYVCRGFVCDRPVTTVGDLEGLLVSRGS</sequence>
<dbReference type="SUPFAM" id="SSF48208">
    <property type="entry name" value="Six-hairpin glycosidases"/>
    <property type="match status" value="1"/>
</dbReference>
<dbReference type="AlphaFoldDB" id="A0A941DCF8"/>
<name>A0A941DCF8_9MICO</name>
<feature type="domain" description="Spermatogenesis-associated protein 20-like TRX" evidence="2">
    <location>
        <begin position="3"/>
        <end position="157"/>
    </location>
</feature>
<feature type="region of interest" description="Disordered" evidence="1">
    <location>
        <begin position="508"/>
        <end position="528"/>
    </location>
</feature>
<dbReference type="InterPro" id="IPR036249">
    <property type="entry name" value="Thioredoxin-like_sf"/>
</dbReference>
<dbReference type="RefSeq" id="WP_211604423.1">
    <property type="nucleotide sequence ID" value="NZ_JAGSNF010000025.1"/>
</dbReference>
<keyword evidence="4" id="KW-1185">Reference proteome</keyword>
<dbReference type="GO" id="GO:0005975">
    <property type="term" value="P:carbohydrate metabolic process"/>
    <property type="evidence" value="ECO:0007669"/>
    <property type="project" value="InterPro"/>
</dbReference>
<accession>A0A941DCF8</accession>
<comment type="caution">
    <text evidence="3">The sequence shown here is derived from an EMBL/GenBank/DDBJ whole genome shotgun (WGS) entry which is preliminary data.</text>
</comment>
<evidence type="ECO:0000259" key="2">
    <source>
        <dbReference type="Pfam" id="PF03190"/>
    </source>
</evidence>
<dbReference type="InterPro" id="IPR004879">
    <property type="entry name" value="Ssp411-like_TRX"/>
</dbReference>
<dbReference type="PIRSF" id="PIRSF006402">
    <property type="entry name" value="UCP006402_thioredoxin"/>
    <property type="match status" value="1"/>
</dbReference>
<evidence type="ECO:0000256" key="1">
    <source>
        <dbReference type="SAM" id="MobiDB-lite"/>
    </source>
</evidence>
<evidence type="ECO:0000313" key="3">
    <source>
        <dbReference type="EMBL" id="MBR7744900.1"/>
    </source>
</evidence>
<dbReference type="InterPro" id="IPR024705">
    <property type="entry name" value="Ssp411"/>
</dbReference>
<reference evidence="3" key="1">
    <citation type="submission" date="2021-04" db="EMBL/GenBank/DDBJ databases">
        <title>Phycicoccus avicenniae sp. nov., a novel endophytic actinomycetes isolated from branch of Avicennia mariana.</title>
        <authorList>
            <person name="Tuo L."/>
        </authorList>
    </citation>
    <scope>NUCLEOTIDE SEQUENCE</scope>
    <source>
        <strain evidence="3">BSK3Z-2</strain>
    </source>
</reference>
<organism evidence="3 4">
    <name type="scientific">Phycicoccus avicenniae</name>
    <dbReference type="NCBI Taxonomy" id="2828860"/>
    <lineage>
        <taxon>Bacteria</taxon>
        <taxon>Bacillati</taxon>
        <taxon>Actinomycetota</taxon>
        <taxon>Actinomycetes</taxon>
        <taxon>Micrococcales</taxon>
        <taxon>Intrasporangiaceae</taxon>
        <taxon>Phycicoccus</taxon>
    </lineage>
</organism>
<dbReference type="PANTHER" id="PTHR42899">
    <property type="entry name" value="SPERMATOGENESIS-ASSOCIATED PROTEIN 20"/>
    <property type="match status" value="1"/>
</dbReference>
<dbReference type="InterPro" id="IPR012341">
    <property type="entry name" value="6hp_glycosidase-like_sf"/>
</dbReference>
<dbReference type="EMBL" id="JAGSNF010000025">
    <property type="protein sequence ID" value="MBR7744900.1"/>
    <property type="molecule type" value="Genomic_DNA"/>
</dbReference>
<dbReference type="InterPro" id="IPR008928">
    <property type="entry name" value="6-hairpin_glycosidase_sf"/>
</dbReference>
<evidence type="ECO:0000313" key="4">
    <source>
        <dbReference type="Proteomes" id="UP000677016"/>
    </source>
</evidence>
<dbReference type="SUPFAM" id="SSF52833">
    <property type="entry name" value="Thioredoxin-like"/>
    <property type="match status" value="1"/>
</dbReference>
<dbReference type="Gene3D" id="1.50.10.10">
    <property type="match status" value="1"/>
</dbReference>
<dbReference type="Pfam" id="PF03190">
    <property type="entry name" value="Thioredox_DsbH"/>
    <property type="match status" value="1"/>
</dbReference>
<proteinExistence type="predicted"/>
<dbReference type="CDD" id="cd02955">
    <property type="entry name" value="SSP411"/>
    <property type="match status" value="1"/>
</dbReference>
<protein>
    <submittedName>
        <fullName evidence="3">Thioredoxin domain-containing protein</fullName>
    </submittedName>
</protein>
<gene>
    <name evidence="3" type="ORF">KC207_16520</name>
</gene>
<dbReference type="Proteomes" id="UP000677016">
    <property type="component" value="Unassembled WGS sequence"/>
</dbReference>
<dbReference type="Gene3D" id="3.40.30.10">
    <property type="entry name" value="Glutaredoxin"/>
    <property type="match status" value="1"/>
</dbReference>